<organism evidence="1 2">
    <name type="scientific">Azotobacter beijerinckii</name>
    <dbReference type="NCBI Taxonomy" id="170623"/>
    <lineage>
        <taxon>Bacteria</taxon>
        <taxon>Pseudomonadati</taxon>
        <taxon>Pseudomonadota</taxon>
        <taxon>Gammaproteobacteria</taxon>
        <taxon>Pseudomonadales</taxon>
        <taxon>Pseudomonadaceae</taxon>
        <taxon>Azotobacter</taxon>
    </lineage>
</organism>
<dbReference type="AlphaFoldDB" id="A0A1H9M6J1"/>
<sequence>MRTSKTDWDRVKREAEADAKIPYSSDDELYDPNDPEAVDAFWRKATVRRRGERGPQKKPVKVSTTIRLSPEVLEGFRAMGPGWQTRMDAVLADWLRTHSPE</sequence>
<protein>
    <submittedName>
        <fullName evidence="1">Uncharacterized conserved protein, DUF4415 family</fullName>
    </submittedName>
</protein>
<dbReference type="EMBL" id="FOFJ01000032">
    <property type="protein sequence ID" value="SER19370.1"/>
    <property type="molecule type" value="Genomic_DNA"/>
</dbReference>
<dbReference type="Proteomes" id="UP000199267">
    <property type="component" value="Unassembled WGS sequence"/>
</dbReference>
<dbReference type="Pfam" id="PF14384">
    <property type="entry name" value="BrnA_antitoxin"/>
    <property type="match status" value="1"/>
</dbReference>
<name>A0A1H9M6J1_9GAMM</name>
<proteinExistence type="predicted"/>
<gene>
    <name evidence="1" type="ORF">SAMN04244573_03071</name>
</gene>
<accession>A0A1H9M6J1</accession>
<evidence type="ECO:0000313" key="2">
    <source>
        <dbReference type="Proteomes" id="UP000199267"/>
    </source>
</evidence>
<evidence type="ECO:0000313" key="1">
    <source>
        <dbReference type="EMBL" id="SER19370.1"/>
    </source>
</evidence>
<reference evidence="1 2" key="1">
    <citation type="submission" date="2016-10" db="EMBL/GenBank/DDBJ databases">
        <authorList>
            <person name="de Groot N.N."/>
        </authorList>
    </citation>
    <scope>NUCLEOTIDE SEQUENCE [LARGE SCALE GENOMIC DNA]</scope>
    <source>
        <strain evidence="1 2">DSM 378</strain>
    </source>
</reference>
<dbReference type="RefSeq" id="WP_090623563.1">
    <property type="nucleotide sequence ID" value="NZ_FOFJ01000032.1"/>
</dbReference>
<dbReference type="InterPro" id="IPR025528">
    <property type="entry name" value="BrnA_antitoxin"/>
</dbReference>